<dbReference type="EMBL" id="JBHSJH010000002">
    <property type="protein sequence ID" value="MFC4892662.1"/>
    <property type="molecule type" value="Genomic_DNA"/>
</dbReference>
<dbReference type="Proteomes" id="UP001595926">
    <property type="component" value="Unassembled WGS sequence"/>
</dbReference>
<organism evidence="4 5">
    <name type="scientific">Pseudofrancisella aestuarii</name>
    <dbReference type="NCBI Taxonomy" id="2670347"/>
    <lineage>
        <taxon>Bacteria</taxon>
        <taxon>Pseudomonadati</taxon>
        <taxon>Pseudomonadota</taxon>
        <taxon>Gammaproteobacteria</taxon>
        <taxon>Thiotrichales</taxon>
        <taxon>Francisellaceae</taxon>
        <taxon>Pseudofrancisella</taxon>
    </lineage>
</organism>
<feature type="domain" description="Glycosyl transferase family 1" evidence="2">
    <location>
        <begin position="192"/>
        <end position="342"/>
    </location>
</feature>
<dbReference type="CDD" id="cd03809">
    <property type="entry name" value="GT4_MtfB-like"/>
    <property type="match status" value="1"/>
</dbReference>
<dbReference type="InterPro" id="IPR001296">
    <property type="entry name" value="Glyco_trans_1"/>
</dbReference>
<evidence type="ECO:0000259" key="3">
    <source>
        <dbReference type="Pfam" id="PF13439"/>
    </source>
</evidence>
<evidence type="ECO:0000313" key="4">
    <source>
        <dbReference type="EMBL" id="MFC4892662.1"/>
    </source>
</evidence>
<dbReference type="PANTHER" id="PTHR46401:SF2">
    <property type="entry name" value="GLYCOSYLTRANSFERASE WBBK-RELATED"/>
    <property type="match status" value="1"/>
</dbReference>
<reference evidence="5" key="1">
    <citation type="journal article" date="2019" name="Int. J. Syst. Evol. Microbiol.">
        <title>The Global Catalogue of Microorganisms (GCM) 10K type strain sequencing project: providing services to taxonomists for standard genome sequencing and annotation.</title>
        <authorList>
            <consortium name="The Broad Institute Genomics Platform"/>
            <consortium name="The Broad Institute Genome Sequencing Center for Infectious Disease"/>
            <person name="Wu L."/>
            <person name="Ma J."/>
        </authorList>
    </citation>
    <scope>NUCLEOTIDE SEQUENCE [LARGE SCALE GENOMIC DNA]</scope>
    <source>
        <strain evidence="5">CGMCC 1.13718</strain>
    </source>
</reference>
<feature type="domain" description="Glycosyltransferase subfamily 4-like N-terminal" evidence="3">
    <location>
        <begin position="22"/>
        <end position="178"/>
    </location>
</feature>
<accession>A0ABV9TC46</accession>
<comment type="caution">
    <text evidence="4">The sequence shown here is derived from an EMBL/GenBank/DDBJ whole genome shotgun (WGS) entry which is preliminary data.</text>
</comment>
<evidence type="ECO:0000256" key="1">
    <source>
        <dbReference type="ARBA" id="ARBA00022679"/>
    </source>
</evidence>
<dbReference type="InterPro" id="IPR028098">
    <property type="entry name" value="Glyco_trans_4-like_N"/>
</dbReference>
<sequence>MGITNRLKLGIDVRILTKPEIGISVYTIELVSRISRFQNFEIYLYSPSQVLSRYKEMLDKSVIFRESRITNVFLKQFWGAFKLAKLLKKDKIDVFWGPAHRLPFIKTKGVKYVLTVHDLVYKYAPKTMNKLAYPIERLMLPRAIAKADYIVVDSFATMSAIKINFSISDNIIDVLYLGSKYKNRIELEKIIDNPTKKYFLFVGTLEPRKNLSMLLKAYSMLSKAQKENFNLHLVGAKGWGDESLEEIIEQLNISEYVKIYGYIDDDKLAIIYANCYAVLMPSIYEGFGLPLLEGMTFGKPGLCGNNSSMPEIVGNAGVCVDSHNVNSIRQGLERISNKQIYEYLQKNIDTQIEKFDWDISAKKLERIFLELKG</sequence>
<dbReference type="Pfam" id="PF13439">
    <property type="entry name" value="Glyco_transf_4"/>
    <property type="match status" value="1"/>
</dbReference>
<dbReference type="PANTHER" id="PTHR46401">
    <property type="entry name" value="GLYCOSYLTRANSFERASE WBBK-RELATED"/>
    <property type="match status" value="1"/>
</dbReference>
<dbReference type="RefSeq" id="WP_119330025.1">
    <property type="nucleotide sequence ID" value="NZ_JBHSJH010000002.1"/>
</dbReference>
<name>A0ABV9TC46_9GAMM</name>
<dbReference type="Gene3D" id="3.40.50.2000">
    <property type="entry name" value="Glycogen Phosphorylase B"/>
    <property type="match status" value="2"/>
</dbReference>
<gene>
    <name evidence="4" type="ORF">ACFPDQ_06325</name>
</gene>
<dbReference type="SUPFAM" id="SSF53756">
    <property type="entry name" value="UDP-Glycosyltransferase/glycogen phosphorylase"/>
    <property type="match status" value="1"/>
</dbReference>
<evidence type="ECO:0000259" key="2">
    <source>
        <dbReference type="Pfam" id="PF00534"/>
    </source>
</evidence>
<evidence type="ECO:0000313" key="5">
    <source>
        <dbReference type="Proteomes" id="UP001595926"/>
    </source>
</evidence>
<protein>
    <submittedName>
        <fullName evidence="4">Glycosyltransferase family 4 protein</fullName>
    </submittedName>
</protein>
<keyword evidence="1" id="KW-0808">Transferase</keyword>
<proteinExistence type="predicted"/>
<dbReference type="Pfam" id="PF00534">
    <property type="entry name" value="Glycos_transf_1"/>
    <property type="match status" value="1"/>
</dbReference>
<keyword evidence="5" id="KW-1185">Reference proteome</keyword>